<gene>
    <name evidence="1" type="ORF">CONPUDRAFT_68213</name>
</gene>
<dbReference type="AlphaFoldDB" id="R7SCI0"/>
<evidence type="ECO:0000313" key="1">
    <source>
        <dbReference type="EMBL" id="EIW73876.1"/>
    </source>
</evidence>
<dbReference type="RefSeq" id="XP_007775944.1">
    <property type="nucleotide sequence ID" value="XM_007777754.1"/>
</dbReference>
<dbReference type="GeneID" id="19208632"/>
<organism evidence="1 2">
    <name type="scientific">Coniophora puteana (strain RWD-64-598)</name>
    <name type="common">Brown rot fungus</name>
    <dbReference type="NCBI Taxonomy" id="741705"/>
    <lineage>
        <taxon>Eukaryota</taxon>
        <taxon>Fungi</taxon>
        <taxon>Dikarya</taxon>
        <taxon>Basidiomycota</taxon>
        <taxon>Agaricomycotina</taxon>
        <taxon>Agaricomycetes</taxon>
        <taxon>Agaricomycetidae</taxon>
        <taxon>Boletales</taxon>
        <taxon>Coniophorineae</taxon>
        <taxon>Coniophoraceae</taxon>
        <taxon>Coniophora</taxon>
    </lineage>
</organism>
<dbReference type="Proteomes" id="UP000053558">
    <property type="component" value="Unassembled WGS sequence"/>
</dbReference>
<dbReference type="KEGG" id="cput:CONPUDRAFT_68213"/>
<feature type="non-terminal residue" evidence="1">
    <location>
        <position position="1"/>
    </location>
</feature>
<name>R7SCI0_CONPW</name>
<accession>R7SCI0</accession>
<dbReference type="OMA" id="ARIMYIF"/>
<dbReference type="OrthoDB" id="420076at2759"/>
<sequence>PNDTVNYTENQLDAVIIDDDRLYEHKTLRINYTTYDIRREQDSVNPRSSRADIMVLSQDTPGDTDSHPYWYARIMYIFHVNVHFDREDRSKRCQMDIVLVRWLRKDSSYPSGFEARRPHCVSFFPLGMSACWDFIDPSTIVRGVHLLPVFDADQIPSPSVPSSASRLHFGTSKTTPIDEYARYYIGV</sequence>
<reference evidence="2" key="1">
    <citation type="journal article" date="2012" name="Science">
        <title>The Paleozoic origin of enzymatic lignin decomposition reconstructed from 31 fungal genomes.</title>
        <authorList>
            <person name="Floudas D."/>
            <person name="Binder M."/>
            <person name="Riley R."/>
            <person name="Barry K."/>
            <person name="Blanchette R.A."/>
            <person name="Henrissat B."/>
            <person name="Martinez A.T."/>
            <person name="Otillar R."/>
            <person name="Spatafora J.W."/>
            <person name="Yadav J.S."/>
            <person name="Aerts A."/>
            <person name="Benoit I."/>
            <person name="Boyd A."/>
            <person name="Carlson A."/>
            <person name="Copeland A."/>
            <person name="Coutinho P.M."/>
            <person name="de Vries R.P."/>
            <person name="Ferreira P."/>
            <person name="Findley K."/>
            <person name="Foster B."/>
            <person name="Gaskell J."/>
            <person name="Glotzer D."/>
            <person name="Gorecki P."/>
            <person name="Heitman J."/>
            <person name="Hesse C."/>
            <person name="Hori C."/>
            <person name="Igarashi K."/>
            <person name="Jurgens J.A."/>
            <person name="Kallen N."/>
            <person name="Kersten P."/>
            <person name="Kohler A."/>
            <person name="Kuees U."/>
            <person name="Kumar T.K.A."/>
            <person name="Kuo A."/>
            <person name="LaButti K."/>
            <person name="Larrondo L.F."/>
            <person name="Lindquist E."/>
            <person name="Ling A."/>
            <person name="Lombard V."/>
            <person name="Lucas S."/>
            <person name="Lundell T."/>
            <person name="Martin R."/>
            <person name="McLaughlin D.J."/>
            <person name="Morgenstern I."/>
            <person name="Morin E."/>
            <person name="Murat C."/>
            <person name="Nagy L.G."/>
            <person name="Nolan M."/>
            <person name="Ohm R.A."/>
            <person name="Patyshakuliyeva A."/>
            <person name="Rokas A."/>
            <person name="Ruiz-Duenas F.J."/>
            <person name="Sabat G."/>
            <person name="Salamov A."/>
            <person name="Samejima M."/>
            <person name="Schmutz J."/>
            <person name="Slot J.C."/>
            <person name="St John F."/>
            <person name="Stenlid J."/>
            <person name="Sun H."/>
            <person name="Sun S."/>
            <person name="Syed K."/>
            <person name="Tsang A."/>
            <person name="Wiebenga A."/>
            <person name="Young D."/>
            <person name="Pisabarro A."/>
            <person name="Eastwood D.C."/>
            <person name="Martin F."/>
            <person name="Cullen D."/>
            <person name="Grigoriev I.V."/>
            <person name="Hibbett D.S."/>
        </authorList>
    </citation>
    <scope>NUCLEOTIDE SEQUENCE [LARGE SCALE GENOMIC DNA]</scope>
    <source>
        <strain evidence="2">RWD-64-598 SS2</strain>
    </source>
</reference>
<evidence type="ECO:0000313" key="2">
    <source>
        <dbReference type="Proteomes" id="UP000053558"/>
    </source>
</evidence>
<protein>
    <submittedName>
        <fullName evidence="1">Uncharacterized protein</fullName>
    </submittedName>
</protein>
<keyword evidence="2" id="KW-1185">Reference proteome</keyword>
<proteinExistence type="predicted"/>
<dbReference type="EMBL" id="JH711612">
    <property type="protein sequence ID" value="EIW73876.1"/>
    <property type="molecule type" value="Genomic_DNA"/>
</dbReference>